<reference evidence="5 6" key="1">
    <citation type="submission" date="2019-11" db="EMBL/GenBank/DDBJ databases">
        <authorList>
            <person name="Zheng R.K."/>
            <person name="Sun C.M."/>
        </authorList>
    </citation>
    <scope>NUCLEOTIDE SEQUENCE [LARGE SCALE GENOMIC DNA]</scope>
    <source>
        <strain evidence="5 6">WC007</strain>
    </source>
</reference>
<dbReference type="InterPro" id="IPR053142">
    <property type="entry name" value="PchR_regulatory_protein"/>
</dbReference>
<keyword evidence="1" id="KW-0805">Transcription regulation</keyword>
<keyword evidence="2" id="KW-0238">DNA-binding</keyword>
<dbReference type="Proteomes" id="UP000428260">
    <property type="component" value="Chromosome"/>
</dbReference>
<evidence type="ECO:0000259" key="4">
    <source>
        <dbReference type="PROSITE" id="PS01124"/>
    </source>
</evidence>
<name>A0A6I6JRB1_9BACT</name>
<evidence type="ECO:0000256" key="3">
    <source>
        <dbReference type="ARBA" id="ARBA00023163"/>
    </source>
</evidence>
<dbReference type="Gene3D" id="1.10.10.60">
    <property type="entry name" value="Homeodomain-like"/>
    <property type="match status" value="2"/>
</dbReference>
<keyword evidence="3" id="KW-0804">Transcription</keyword>
<dbReference type="PROSITE" id="PS00041">
    <property type="entry name" value="HTH_ARAC_FAMILY_1"/>
    <property type="match status" value="1"/>
</dbReference>
<dbReference type="AlphaFoldDB" id="A0A6I6JRB1"/>
<dbReference type="InterPro" id="IPR009057">
    <property type="entry name" value="Homeodomain-like_sf"/>
</dbReference>
<dbReference type="PRINTS" id="PR00032">
    <property type="entry name" value="HTHARAC"/>
</dbReference>
<gene>
    <name evidence="5" type="ORF">GM418_03165</name>
</gene>
<keyword evidence="6" id="KW-1185">Reference proteome</keyword>
<sequence length="329" mass="37875">MKITLNTPFENLAGLFTHFGKSIDLTVNEKKEDRKIEVSPTHGKGSIWFREVTNGMGLAIAKGLELKEELEITYNHNKRIPAYALIFFKELGGFVRLYSEKEKKEIKIQNGGYLISSAVHEIHTFLPEKTTDLVSIFIFPEFIEKHLQTLIEHRKSGEKNAFVEELLLRIETLTPEIMLGMNALENNQFTGKLKCIYLESKVLELIALFFKAEEDKESQKNSLTKREQTQIFEAQTILKERLENPPGIVELAHLVGMNEYKLRLGFKELFDNTIYGYLRQQRMLKAKELIETRELSVSEAGYMVGYSNMSHFANAFKNEFGITPGQLKK</sequence>
<dbReference type="SUPFAM" id="SSF46689">
    <property type="entry name" value="Homeodomain-like"/>
    <property type="match status" value="1"/>
</dbReference>
<protein>
    <submittedName>
        <fullName evidence="5">Helix-turn-helix domain-containing protein</fullName>
    </submittedName>
</protein>
<dbReference type="Pfam" id="PF12833">
    <property type="entry name" value="HTH_18"/>
    <property type="match status" value="1"/>
</dbReference>
<dbReference type="PANTHER" id="PTHR47893:SF1">
    <property type="entry name" value="REGULATORY PROTEIN PCHR"/>
    <property type="match status" value="1"/>
</dbReference>
<dbReference type="GO" id="GO:0043565">
    <property type="term" value="F:sequence-specific DNA binding"/>
    <property type="evidence" value="ECO:0007669"/>
    <property type="project" value="InterPro"/>
</dbReference>
<evidence type="ECO:0000313" key="6">
    <source>
        <dbReference type="Proteomes" id="UP000428260"/>
    </source>
</evidence>
<dbReference type="InterPro" id="IPR020449">
    <property type="entry name" value="Tscrpt_reg_AraC-type_HTH"/>
</dbReference>
<dbReference type="PANTHER" id="PTHR47893">
    <property type="entry name" value="REGULATORY PROTEIN PCHR"/>
    <property type="match status" value="1"/>
</dbReference>
<dbReference type="GO" id="GO:0003700">
    <property type="term" value="F:DNA-binding transcription factor activity"/>
    <property type="evidence" value="ECO:0007669"/>
    <property type="project" value="InterPro"/>
</dbReference>
<evidence type="ECO:0000256" key="1">
    <source>
        <dbReference type="ARBA" id="ARBA00023015"/>
    </source>
</evidence>
<dbReference type="InterPro" id="IPR018060">
    <property type="entry name" value="HTH_AraC"/>
</dbReference>
<dbReference type="PROSITE" id="PS01124">
    <property type="entry name" value="HTH_ARAC_FAMILY_2"/>
    <property type="match status" value="1"/>
</dbReference>
<dbReference type="SMART" id="SM00342">
    <property type="entry name" value="HTH_ARAC"/>
    <property type="match status" value="1"/>
</dbReference>
<dbReference type="KEGG" id="mcos:GM418_03165"/>
<organism evidence="5 6">
    <name type="scientific">Maribellus comscasis</name>
    <dbReference type="NCBI Taxonomy" id="2681766"/>
    <lineage>
        <taxon>Bacteria</taxon>
        <taxon>Pseudomonadati</taxon>
        <taxon>Bacteroidota</taxon>
        <taxon>Bacteroidia</taxon>
        <taxon>Marinilabiliales</taxon>
        <taxon>Prolixibacteraceae</taxon>
        <taxon>Maribellus</taxon>
    </lineage>
</organism>
<evidence type="ECO:0000313" key="5">
    <source>
        <dbReference type="EMBL" id="QGY42687.1"/>
    </source>
</evidence>
<dbReference type="InterPro" id="IPR018062">
    <property type="entry name" value="HTH_AraC-typ_CS"/>
</dbReference>
<dbReference type="RefSeq" id="WP_158863073.1">
    <property type="nucleotide sequence ID" value="NZ_CP046401.1"/>
</dbReference>
<accession>A0A6I6JRB1</accession>
<evidence type="ECO:0000256" key="2">
    <source>
        <dbReference type="ARBA" id="ARBA00023125"/>
    </source>
</evidence>
<proteinExistence type="predicted"/>
<feature type="domain" description="HTH araC/xylS-type" evidence="4">
    <location>
        <begin position="232"/>
        <end position="329"/>
    </location>
</feature>
<dbReference type="EMBL" id="CP046401">
    <property type="protein sequence ID" value="QGY42687.1"/>
    <property type="molecule type" value="Genomic_DNA"/>
</dbReference>